<name>A0A1H0SKX5_9PSED</name>
<dbReference type="Proteomes" id="UP000198827">
    <property type="component" value="Chromosome I"/>
</dbReference>
<dbReference type="RefSeq" id="WP_090187162.1">
    <property type="nucleotide sequence ID" value="NZ_LT629705.1"/>
</dbReference>
<reference evidence="1 2" key="1">
    <citation type="submission" date="2016-10" db="EMBL/GenBank/DDBJ databases">
        <authorList>
            <person name="de Groot N.N."/>
        </authorList>
    </citation>
    <scope>NUCLEOTIDE SEQUENCE [LARGE SCALE GENOMIC DNA]</scope>
    <source>
        <strain evidence="1 2">CECT 7543</strain>
    </source>
</reference>
<dbReference type="OrthoDB" id="7001878at2"/>
<organism evidence="1 2">
    <name type="scientific">Pseudomonas arsenicoxydans</name>
    <dbReference type="NCBI Taxonomy" id="702115"/>
    <lineage>
        <taxon>Bacteria</taxon>
        <taxon>Pseudomonadati</taxon>
        <taxon>Pseudomonadota</taxon>
        <taxon>Gammaproteobacteria</taxon>
        <taxon>Pseudomonadales</taxon>
        <taxon>Pseudomonadaceae</taxon>
        <taxon>Pseudomonas</taxon>
    </lineage>
</organism>
<evidence type="ECO:0000313" key="2">
    <source>
        <dbReference type="Proteomes" id="UP000198827"/>
    </source>
</evidence>
<sequence>MKHTVMGINEGDDFASYEHVLPIKSEELAVLMGWKDQEDYVYDYQLTKEQITAIEQACSVSFPSDLILFLTTSQN</sequence>
<accession>A0A1H0SKX5</accession>
<evidence type="ECO:0000313" key="1">
    <source>
        <dbReference type="EMBL" id="SDP42325.1"/>
    </source>
</evidence>
<proteinExistence type="predicted"/>
<gene>
    <name evidence="1" type="ORF">SAMN04489798_5721</name>
</gene>
<protein>
    <submittedName>
        <fullName evidence="1">Uncharacterized protein</fullName>
    </submittedName>
</protein>
<dbReference type="EMBL" id="LT629705">
    <property type="protein sequence ID" value="SDP42325.1"/>
    <property type="molecule type" value="Genomic_DNA"/>
</dbReference>
<dbReference type="AlphaFoldDB" id="A0A1H0SKX5"/>